<dbReference type="SUPFAM" id="SSF53474">
    <property type="entry name" value="alpha/beta-Hydrolases"/>
    <property type="match status" value="1"/>
</dbReference>
<gene>
    <name evidence="2" type="ORF">EJD97_009858</name>
</gene>
<name>A0A6N2BRU6_SOLCI</name>
<dbReference type="Pfam" id="PF03959">
    <property type="entry name" value="FSH1"/>
    <property type="match status" value="1"/>
</dbReference>
<dbReference type="PANTHER" id="PTHR22778">
    <property type="entry name" value="OVARIAN CANCER GENE-2 PROTEIN-RELATED"/>
    <property type="match status" value="1"/>
</dbReference>
<evidence type="ECO:0000313" key="2">
    <source>
        <dbReference type="EMBL" id="TMW94743.1"/>
    </source>
</evidence>
<dbReference type="AlphaFoldDB" id="A0A6N2BRU6"/>
<sequence length="231" mass="26391">MEKYQYEKKPRVLCLHGHATSANIFKKELELGWPQYLLDKLDLVFLNAPFLLQDKVDVHDIFYPPYYEWFQSTEDFKEIYNFEECIQYVEANMEKYGPFDGVLGFSQGAVIAASMPGMQRDRVALTKVPKIKFVMLIAGGKFGGIELGCPKLASNAFAYPIECPSLHFIGEKDPHLLNEEELAGCFVNPVVIHYPEGHKVPNLDAERTEIVIEFINKVKKIKMPLQGNSRL</sequence>
<feature type="domain" description="Serine hydrolase" evidence="1">
    <location>
        <begin position="7"/>
        <end position="209"/>
    </location>
</feature>
<protein>
    <recommendedName>
        <fullName evidence="1">Serine hydrolase domain-containing protein</fullName>
    </recommendedName>
</protein>
<dbReference type="InterPro" id="IPR029058">
    <property type="entry name" value="AB_hydrolase_fold"/>
</dbReference>
<reference evidence="2" key="1">
    <citation type="submission" date="2019-05" db="EMBL/GenBank/DDBJ databases">
        <title>The de novo reference genome and transcriptome assemblies of the wild tomato species Solanum chilense.</title>
        <authorList>
            <person name="Stam R."/>
            <person name="Nosenko T."/>
            <person name="Hoerger A.C."/>
            <person name="Stephan W."/>
            <person name="Seidel M.A."/>
            <person name="Kuhn J.M.M."/>
            <person name="Haberer G."/>
            <person name="Tellier A."/>
        </authorList>
    </citation>
    <scope>NUCLEOTIDE SEQUENCE</scope>
    <source>
        <tissue evidence="2">Mature leaves</tissue>
    </source>
</reference>
<dbReference type="PANTHER" id="PTHR22778:SF53">
    <property type="entry name" value="SERINE HYDROLASE FSH DOMAIN-CONTAINING PROTEIN"/>
    <property type="match status" value="1"/>
</dbReference>
<evidence type="ECO:0000259" key="1">
    <source>
        <dbReference type="Pfam" id="PF03959"/>
    </source>
</evidence>
<dbReference type="InterPro" id="IPR005645">
    <property type="entry name" value="FSH-like_dom"/>
</dbReference>
<proteinExistence type="predicted"/>
<dbReference type="Gene3D" id="3.40.50.1820">
    <property type="entry name" value="alpha/beta hydrolase"/>
    <property type="match status" value="1"/>
</dbReference>
<comment type="caution">
    <text evidence="2">The sequence shown here is derived from an EMBL/GenBank/DDBJ whole genome shotgun (WGS) entry which is preliminary data.</text>
</comment>
<organism evidence="2">
    <name type="scientific">Solanum chilense</name>
    <name type="common">Tomato</name>
    <name type="synonym">Lycopersicon chilense</name>
    <dbReference type="NCBI Taxonomy" id="4083"/>
    <lineage>
        <taxon>Eukaryota</taxon>
        <taxon>Viridiplantae</taxon>
        <taxon>Streptophyta</taxon>
        <taxon>Embryophyta</taxon>
        <taxon>Tracheophyta</taxon>
        <taxon>Spermatophyta</taxon>
        <taxon>Magnoliopsida</taxon>
        <taxon>eudicotyledons</taxon>
        <taxon>Gunneridae</taxon>
        <taxon>Pentapetalae</taxon>
        <taxon>asterids</taxon>
        <taxon>lamiids</taxon>
        <taxon>Solanales</taxon>
        <taxon>Solanaceae</taxon>
        <taxon>Solanoideae</taxon>
        <taxon>Solaneae</taxon>
        <taxon>Solanum</taxon>
        <taxon>Solanum subgen. Lycopersicon</taxon>
    </lineage>
</organism>
<dbReference type="EMBL" id="RXGB01002544">
    <property type="protein sequence ID" value="TMW94743.1"/>
    <property type="molecule type" value="Genomic_DNA"/>
</dbReference>
<accession>A0A6N2BRU6</accession>